<comment type="similarity">
    <text evidence="1">Belongs to the OsmC/Ohr family.</text>
</comment>
<dbReference type="Pfam" id="PF02566">
    <property type="entry name" value="OsmC"/>
    <property type="match status" value="1"/>
</dbReference>
<proteinExistence type="inferred from homology"/>
<dbReference type="Proteomes" id="UP000051884">
    <property type="component" value="Unassembled WGS sequence"/>
</dbReference>
<name>A0ABR5Q6M7_9LACO</name>
<evidence type="ECO:0000313" key="2">
    <source>
        <dbReference type="EMBL" id="KRO09452.1"/>
    </source>
</evidence>
<comment type="caution">
    <text evidence="2">The sequence shown here is derived from an EMBL/GenBank/DDBJ whole genome shotgun (WGS) entry which is preliminary data.</text>
</comment>
<dbReference type="PANTHER" id="PTHR33797">
    <property type="entry name" value="ORGANIC HYDROPEROXIDE RESISTANCE PROTEIN-LIKE"/>
    <property type="match status" value="1"/>
</dbReference>
<organism evidence="2 3">
    <name type="scientific">Paucilactobacillus hokkaidonensis</name>
    <dbReference type="NCBI Taxonomy" id="1193095"/>
    <lineage>
        <taxon>Bacteria</taxon>
        <taxon>Bacillati</taxon>
        <taxon>Bacillota</taxon>
        <taxon>Bacilli</taxon>
        <taxon>Lactobacillales</taxon>
        <taxon>Lactobacillaceae</taxon>
        <taxon>Paucilactobacillus</taxon>
    </lineage>
</organism>
<keyword evidence="3" id="KW-1185">Reference proteome</keyword>
<dbReference type="InterPro" id="IPR036102">
    <property type="entry name" value="OsmC/Ohrsf"/>
</dbReference>
<dbReference type="InterPro" id="IPR015946">
    <property type="entry name" value="KH_dom-like_a/b"/>
</dbReference>
<evidence type="ECO:0000256" key="1">
    <source>
        <dbReference type="ARBA" id="ARBA00007378"/>
    </source>
</evidence>
<dbReference type="PANTHER" id="PTHR33797:SF2">
    <property type="entry name" value="ORGANIC HYDROPEROXIDE RESISTANCE PROTEIN-LIKE"/>
    <property type="match status" value="1"/>
</dbReference>
<dbReference type="SUPFAM" id="SSF82784">
    <property type="entry name" value="OsmC-like"/>
    <property type="match status" value="1"/>
</dbReference>
<reference evidence="2 3" key="1">
    <citation type="journal article" date="2015" name="Genome Announc.">
        <title>Expanding the biotechnology potential of lactobacilli through comparative genomics of 213 strains and associated genera.</title>
        <authorList>
            <person name="Sun Z."/>
            <person name="Harris H.M."/>
            <person name="McCann A."/>
            <person name="Guo C."/>
            <person name="Argimon S."/>
            <person name="Zhang W."/>
            <person name="Yang X."/>
            <person name="Jeffery I.B."/>
            <person name="Cooney J.C."/>
            <person name="Kagawa T.F."/>
            <person name="Liu W."/>
            <person name="Song Y."/>
            <person name="Salvetti E."/>
            <person name="Wrobel A."/>
            <person name="Rasinkangas P."/>
            <person name="Parkhill J."/>
            <person name="Rea M.C."/>
            <person name="O'Sullivan O."/>
            <person name="Ritari J."/>
            <person name="Douillard F.P."/>
            <person name="Paul Ross R."/>
            <person name="Yang R."/>
            <person name="Briner A.E."/>
            <person name="Felis G.E."/>
            <person name="de Vos W.M."/>
            <person name="Barrangou R."/>
            <person name="Klaenhammer T.R."/>
            <person name="Caufield P.W."/>
            <person name="Cui Y."/>
            <person name="Zhang H."/>
            <person name="O'Toole P.W."/>
        </authorList>
    </citation>
    <scope>NUCLEOTIDE SEQUENCE [LARGE SCALE GENOMIC DNA]</scope>
    <source>
        <strain evidence="2 3">DSM 26202</strain>
    </source>
</reference>
<dbReference type="Gene3D" id="3.30.300.20">
    <property type="match status" value="1"/>
</dbReference>
<dbReference type="InterPro" id="IPR019953">
    <property type="entry name" value="OHR"/>
</dbReference>
<protein>
    <submittedName>
        <fullName evidence="2">OsmC Ohr family protein</fullName>
    </submittedName>
</protein>
<dbReference type="InterPro" id="IPR003718">
    <property type="entry name" value="OsmC/Ohr_fam"/>
</dbReference>
<gene>
    <name evidence="2" type="ORF">IV59_GL000665</name>
</gene>
<sequence>MEGFLMKTNKVLYHAEMVNKEGLPGQSYVKGQGELSVPVSSPLKPQQGANPEQFVGLALATCLNATLQAIEKQRGFEHKSQVQVGVDMMYDTHGYQFMVNGQVLIPDQPREVAEDMLAEAETRCPVAKLLQGSDNVHVRVVDQFDFAPEDA</sequence>
<dbReference type="EMBL" id="JQCH01000016">
    <property type="protein sequence ID" value="KRO09452.1"/>
    <property type="molecule type" value="Genomic_DNA"/>
</dbReference>
<accession>A0ABR5Q6M7</accession>
<evidence type="ECO:0000313" key="3">
    <source>
        <dbReference type="Proteomes" id="UP000051884"/>
    </source>
</evidence>